<gene>
    <name evidence="2" type="ORF">Ahy_A03g015079</name>
</gene>
<evidence type="ECO:0000313" key="2">
    <source>
        <dbReference type="EMBL" id="RYR68601.1"/>
    </source>
</evidence>
<feature type="compositionally biased region" description="Polar residues" evidence="1">
    <location>
        <begin position="327"/>
        <end position="341"/>
    </location>
</feature>
<dbReference type="AlphaFoldDB" id="A0A445DZU1"/>
<dbReference type="EMBL" id="SDMP01000003">
    <property type="protein sequence ID" value="RYR68601.1"/>
    <property type="molecule type" value="Genomic_DNA"/>
</dbReference>
<feature type="region of interest" description="Disordered" evidence="1">
    <location>
        <begin position="322"/>
        <end position="341"/>
    </location>
</feature>
<evidence type="ECO:0000313" key="3">
    <source>
        <dbReference type="Proteomes" id="UP000289738"/>
    </source>
</evidence>
<keyword evidence="3" id="KW-1185">Reference proteome</keyword>
<reference evidence="2 3" key="1">
    <citation type="submission" date="2019-01" db="EMBL/GenBank/DDBJ databases">
        <title>Sequencing of cultivated peanut Arachis hypogaea provides insights into genome evolution and oil improvement.</title>
        <authorList>
            <person name="Chen X."/>
        </authorList>
    </citation>
    <scope>NUCLEOTIDE SEQUENCE [LARGE SCALE GENOMIC DNA]</scope>
    <source>
        <strain evidence="3">cv. Fuhuasheng</strain>
        <tissue evidence="2">Leaves</tissue>
    </source>
</reference>
<proteinExistence type="predicted"/>
<accession>A0A445DZU1</accession>
<feature type="compositionally biased region" description="Basic and acidic residues" evidence="1">
    <location>
        <begin position="213"/>
        <end position="227"/>
    </location>
</feature>
<name>A0A445DZU1_ARAHY</name>
<protein>
    <submittedName>
        <fullName evidence="2">Uncharacterized protein</fullName>
    </submittedName>
</protein>
<dbReference type="Proteomes" id="UP000289738">
    <property type="component" value="Chromosome A03"/>
</dbReference>
<organism evidence="2 3">
    <name type="scientific">Arachis hypogaea</name>
    <name type="common">Peanut</name>
    <dbReference type="NCBI Taxonomy" id="3818"/>
    <lineage>
        <taxon>Eukaryota</taxon>
        <taxon>Viridiplantae</taxon>
        <taxon>Streptophyta</taxon>
        <taxon>Embryophyta</taxon>
        <taxon>Tracheophyta</taxon>
        <taxon>Spermatophyta</taxon>
        <taxon>Magnoliopsida</taxon>
        <taxon>eudicotyledons</taxon>
        <taxon>Gunneridae</taxon>
        <taxon>Pentapetalae</taxon>
        <taxon>rosids</taxon>
        <taxon>fabids</taxon>
        <taxon>Fabales</taxon>
        <taxon>Fabaceae</taxon>
        <taxon>Papilionoideae</taxon>
        <taxon>50 kb inversion clade</taxon>
        <taxon>dalbergioids sensu lato</taxon>
        <taxon>Dalbergieae</taxon>
        <taxon>Pterocarpus clade</taxon>
        <taxon>Arachis</taxon>
    </lineage>
</organism>
<feature type="compositionally biased region" description="Basic residues" evidence="1">
    <location>
        <begin position="171"/>
        <end position="188"/>
    </location>
</feature>
<sequence length="341" mass="38862">MPYPNLKKKNLDHRAVKAQFQKKTTTQLRNFVYSCPMDTDAQRADFRRHFILVVLKIFLCPTSQQTISPWNIPPILDVTNPSRFNWAHKTFKWLGLAIEKFQSKNHETCGGCMFTLLRLQHGPLDHCREKEPWVIAWTAAELEKKAANVLAEGYIGERKRGSKESASTKQSKWRAPKNRVAHKARTGTRKMLPIIRGRSRDNSTAAHEGPSCNERHVVPSDSDKNDDVPIAQRRRRPIVPSDSDDDDDVPIAHRRRRLFQDNLNPNGENVNEEFDVNFVQCLEVEKLLEKFEQGGNTSPINMEPLQVVVANKSCYHTPSPGRHSFSLGLTQLENSPATPPS</sequence>
<comment type="caution">
    <text evidence="2">The sequence shown here is derived from an EMBL/GenBank/DDBJ whole genome shotgun (WGS) entry which is preliminary data.</text>
</comment>
<evidence type="ECO:0000256" key="1">
    <source>
        <dbReference type="SAM" id="MobiDB-lite"/>
    </source>
</evidence>
<feature type="region of interest" description="Disordered" evidence="1">
    <location>
        <begin position="157"/>
        <end position="251"/>
    </location>
</feature>